<dbReference type="GO" id="GO:0016805">
    <property type="term" value="F:dipeptidase activity"/>
    <property type="evidence" value="ECO:0007669"/>
    <property type="project" value="TreeGrafter"/>
</dbReference>
<accession>A0A3R9WXE8</accession>
<dbReference type="Pfam" id="PF01546">
    <property type="entry name" value="Peptidase_M20"/>
    <property type="match status" value="1"/>
</dbReference>
<dbReference type="PANTHER" id="PTHR30575:SF0">
    <property type="entry name" value="XAA-ARG DIPEPTIDASE"/>
    <property type="match status" value="1"/>
</dbReference>
<dbReference type="InterPro" id="IPR011650">
    <property type="entry name" value="Peptidase_M20_dimer"/>
</dbReference>
<protein>
    <submittedName>
        <fullName evidence="2">Amidohydrolase</fullName>
    </submittedName>
</protein>
<dbReference type="Proteomes" id="UP000278149">
    <property type="component" value="Unassembled WGS sequence"/>
</dbReference>
<name>A0A3R9WXE8_9CREN</name>
<dbReference type="FunFam" id="3.30.70.360:FF:000004">
    <property type="entry name" value="Peptidase M20 domain-containing protein 2"/>
    <property type="match status" value="1"/>
</dbReference>
<proteinExistence type="predicted"/>
<feature type="domain" description="Peptidase M20 dimerisation" evidence="1">
    <location>
        <begin position="185"/>
        <end position="275"/>
    </location>
</feature>
<dbReference type="InterPro" id="IPR017145">
    <property type="entry name" value="Aminobenzoyl-glu_utiliz_pB"/>
</dbReference>
<dbReference type="Pfam" id="PF07687">
    <property type="entry name" value="M20_dimer"/>
    <property type="match status" value="1"/>
</dbReference>
<evidence type="ECO:0000313" key="3">
    <source>
        <dbReference type="Proteomes" id="UP000278149"/>
    </source>
</evidence>
<dbReference type="PIRSF" id="PIRSF037227">
    <property type="entry name" value="Aminobenzoyl-glu_utiliz_pB"/>
    <property type="match status" value="1"/>
</dbReference>
<dbReference type="PANTHER" id="PTHR30575">
    <property type="entry name" value="PEPTIDASE M20"/>
    <property type="match status" value="1"/>
</dbReference>
<dbReference type="SUPFAM" id="SSF55031">
    <property type="entry name" value="Bacterial exopeptidase dimerisation domain"/>
    <property type="match status" value="1"/>
</dbReference>
<dbReference type="InterPro" id="IPR036264">
    <property type="entry name" value="Bact_exopeptidase_dim_dom"/>
</dbReference>
<dbReference type="GO" id="GO:0046657">
    <property type="term" value="P:folic acid catabolic process"/>
    <property type="evidence" value="ECO:0007669"/>
    <property type="project" value="TreeGrafter"/>
</dbReference>
<dbReference type="InterPro" id="IPR017439">
    <property type="entry name" value="Amidohydrolase"/>
</dbReference>
<dbReference type="SUPFAM" id="SSF53187">
    <property type="entry name" value="Zn-dependent exopeptidases"/>
    <property type="match status" value="1"/>
</dbReference>
<evidence type="ECO:0000259" key="1">
    <source>
        <dbReference type="Pfam" id="PF07687"/>
    </source>
</evidence>
<keyword evidence="2" id="KW-0378">Hydrolase</keyword>
<sequence length="477" mass="52942">MHFSVVNEFIESRADAFFEIAIKIWEYAELGLMEFKSSELLASVLERNGFSVKRGVSGMPTAFIASWGDGKPVIGFLGEYDALPGLSQKAVPWREPLVEGAPGHGCGHNIHGTSALASALAVKEAMEKLGIKGTVRFYGTPAEENFSGKVYMARDGLFDDVDAALSHHPSDMNAATLLSSLAVRSCRFQFFGRASHASVSPEEGRSALDGVELMNIGVNYLREHVIQEARIHYIIERGGEQPNIVPEYARSWYYIRAPEVDQLESIFERVVDIARGAALMSGTKVDVEILDAMYNVIPNGPIAAKIVDNMRSLGVPELSEEERRFAEEIAKTIPIQTKENELRKSKRPGWERLIDKLIDDEVPEPWGDGDYMMGSTDVGDVSWKAPTVEFNTAAWVLGTPAHSWQSTAQSGSPLARRSLIFASKVMSLTALDLLTDEDLLERAKEDHSRRLRGRAYKPLIPESLTPPLNFWRDQFKV</sequence>
<dbReference type="EMBL" id="RCOR01000043">
    <property type="protein sequence ID" value="RSN67467.1"/>
    <property type="molecule type" value="Genomic_DNA"/>
</dbReference>
<dbReference type="GO" id="GO:0005737">
    <property type="term" value="C:cytoplasm"/>
    <property type="evidence" value="ECO:0007669"/>
    <property type="project" value="TreeGrafter"/>
</dbReference>
<dbReference type="AlphaFoldDB" id="A0A3R9WXE8"/>
<dbReference type="InterPro" id="IPR052030">
    <property type="entry name" value="Peptidase_M20/M20A_hydrolases"/>
</dbReference>
<organism evidence="2 3">
    <name type="scientific">Candidatus Korarchaeum cryptofilum</name>
    <dbReference type="NCBI Taxonomy" id="498846"/>
    <lineage>
        <taxon>Archaea</taxon>
        <taxon>Thermoproteota</taxon>
        <taxon>Candidatus Korarchaeia</taxon>
        <taxon>Candidatus Korarchaeales</taxon>
        <taxon>Candidatus Korarchaeaceae</taxon>
        <taxon>Candidatus Korarchaeum</taxon>
    </lineage>
</organism>
<dbReference type="InterPro" id="IPR002933">
    <property type="entry name" value="Peptidase_M20"/>
</dbReference>
<evidence type="ECO:0000313" key="2">
    <source>
        <dbReference type="EMBL" id="RSN67467.1"/>
    </source>
</evidence>
<dbReference type="GO" id="GO:0071713">
    <property type="term" value="F:para-aminobenzoyl-glutamate hydrolase activity"/>
    <property type="evidence" value="ECO:0007669"/>
    <property type="project" value="TreeGrafter"/>
</dbReference>
<dbReference type="NCBIfam" id="TIGR01891">
    <property type="entry name" value="amidohydrolases"/>
    <property type="match status" value="1"/>
</dbReference>
<comment type="caution">
    <text evidence="2">The sequence shown here is derived from an EMBL/GenBank/DDBJ whole genome shotgun (WGS) entry which is preliminary data.</text>
</comment>
<gene>
    <name evidence="2" type="ORF">D9Q81_08295</name>
</gene>
<dbReference type="Gene3D" id="3.40.630.10">
    <property type="entry name" value="Zn peptidases"/>
    <property type="match status" value="2"/>
</dbReference>
<dbReference type="Gene3D" id="3.30.70.360">
    <property type="match status" value="1"/>
</dbReference>
<dbReference type="RefSeq" id="WP_125742714.1">
    <property type="nucleotide sequence ID" value="NZ_RCOR01000043.1"/>
</dbReference>
<reference evidence="2 3" key="1">
    <citation type="submission" date="2018-10" db="EMBL/GenBank/DDBJ databases">
        <title>Co-occurring genomic capacity for anaerobic methane metabolism and dissimilatory sulfite reduction discovered in the Korarchaeota.</title>
        <authorList>
            <person name="Mckay L.J."/>
            <person name="Dlakic M."/>
            <person name="Fields M.W."/>
            <person name="Delmont T.O."/>
            <person name="Eren A.M."/>
            <person name="Jay Z.J."/>
            <person name="Klingelsmith K.B."/>
            <person name="Rusch D.B."/>
            <person name="Inskeep W.P."/>
        </authorList>
    </citation>
    <scope>NUCLEOTIDE SEQUENCE [LARGE SCALE GENOMIC DNA]</scope>
    <source>
        <strain evidence="2 3">WS</strain>
    </source>
</reference>